<proteinExistence type="predicted"/>
<sequence>MIGHLQVAEPGRSRAVGLSRMRGLSDAGRAGCEASRQWQKATAEIGIYIHFIFSAIHTWMHLRIYSNVAILPRPHGLDLVRTPMISSNNDSSQGIAKGLMLENPYSSSASFRRSRKIGWFRCFARTTYLHLLTPTETTTCPGGISATRSILFVCQRVNQEACGVVETMWTQDADLAWNKLDEQVYTVEKRQEKNLERVFLGRAGEVAEVLTTERQVWYYCSVILYLQVKTIMLKDGQYGHWKVRMKLLVRGINDVAWIAMKTRWVELTIFTSDEKMPKPNEPRQGVVREVVQEVVRRMRQSLMQYA</sequence>
<gene>
    <name evidence="1" type="ORF">DY000_02009939</name>
</gene>
<evidence type="ECO:0000313" key="2">
    <source>
        <dbReference type="Proteomes" id="UP000266723"/>
    </source>
</evidence>
<organism evidence="1 2">
    <name type="scientific">Brassica cretica</name>
    <name type="common">Mustard</name>
    <dbReference type="NCBI Taxonomy" id="69181"/>
    <lineage>
        <taxon>Eukaryota</taxon>
        <taxon>Viridiplantae</taxon>
        <taxon>Streptophyta</taxon>
        <taxon>Embryophyta</taxon>
        <taxon>Tracheophyta</taxon>
        <taxon>Spermatophyta</taxon>
        <taxon>Magnoliopsida</taxon>
        <taxon>eudicotyledons</taxon>
        <taxon>Gunneridae</taxon>
        <taxon>Pentapetalae</taxon>
        <taxon>rosids</taxon>
        <taxon>malvids</taxon>
        <taxon>Brassicales</taxon>
        <taxon>Brassicaceae</taxon>
        <taxon>Brassiceae</taxon>
        <taxon>Brassica</taxon>
    </lineage>
</organism>
<reference evidence="1 2" key="1">
    <citation type="journal article" date="2020" name="BMC Genomics">
        <title>Intraspecific diversification of the crop wild relative Brassica cretica Lam. using demographic model selection.</title>
        <authorList>
            <person name="Kioukis A."/>
            <person name="Michalopoulou V.A."/>
            <person name="Briers L."/>
            <person name="Pirintsos S."/>
            <person name="Studholme D.J."/>
            <person name="Pavlidis P."/>
            <person name="Sarris P.F."/>
        </authorList>
    </citation>
    <scope>NUCLEOTIDE SEQUENCE [LARGE SCALE GENOMIC DNA]</scope>
    <source>
        <strain evidence="2">cv. PFS-1207/04</strain>
    </source>
</reference>
<protein>
    <submittedName>
        <fullName evidence="1">Uncharacterized protein</fullName>
    </submittedName>
</protein>
<dbReference type="Proteomes" id="UP000266723">
    <property type="component" value="Unassembled WGS sequence"/>
</dbReference>
<dbReference type="EMBL" id="QGKV02000832">
    <property type="protein sequence ID" value="KAF3550222.1"/>
    <property type="molecule type" value="Genomic_DNA"/>
</dbReference>
<comment type="caution">
    <text evidence="1">The sequence shown here is derived from an EMBL/GenBank/DDBJ whole genome shotgun (WGS) entry which is preliminary data.</text>
</comment>
<evidence type="ECO:0000313" key="1">
    <source>
        <dbReference type="EMBL" id="KAF3550222.1"/>
    </source>
</evidence>
<keyword evidence="2" id="KW-1185">Reference proteome</keyword>
<accession>A0ABQ7CF57</accession>
<name>A0ABQ7CF57_BRACR</name>